<gene>
    <name evidence="1" type="ORF">PoB_007049400</name>
</gene>
<reference evidence="1 2" key="1">
    <citation type="journal article" date="2021" name="Elife">
        <title>Chloroplast acquisition without the gene transfer in kleptoplastic sea slugs, Plakobranchus ocellatus.</title>
        <authorList>
            <person name="Maeda T."/>
            <person name="Takahashi S."/>
            <person name="Yoshida T."/>
            <person name="Shimamura S."/>
            <person name="Takaki Y."/>
            <person name="Nagai Y."/>
            <person name="Toyoda A."/>
            <person name="Suzuki Y."/>
            <person name="Arimoto A."/>
            <person name="Ishii H."/>
            <person name="Satoh N."/>
            <person name="Nishiyama T."/>
            <person name="Hasebe M."/>
            <person name="Maruyama T."/>
            <person name="Minagawa J."/>
            <person name="Obokata J."/>
            <person name="Shigenobu S."/>
        </authorList>
    </citation>
    <scope>NUCLEOTIDE SEQUENCE [LARGE SCALE GENOMIC DNA]</scope>
</reference>
<organism evidence="1 2">
    <name type="scientific">Plakobranchus ocellatus</name>
    <dbReference type="NCBI Taxonomy" id="259542"/>
    <lineage>
        <taxon>Eukaryota</taxon>
        <taxon>Metazoa</taxon>
        <taxon>Spiralia</taxon>
        <taxon>Lophotrochozoa</taxon>
        <taxon>Mollusca</taxon>
        <taxon>Gastropoda</taxon>
        <taxon>Heterobranchia</taxon>
        <taxon>Euthyneura</taxon>
        <taxon>Panpulmonata</taxon>
        <taxon>Sacoglossa</taxon>
        <taxon>Placobranchoidea</taxon>
        <taxon>Plakobranchidae</taxon>
        <taxon>Plakobranchus</taxon>
    </lineage>
</organism>
<keyword evidence="2" id="KW-1185">Reference proteome</keyword>
<evidence type="ECO:0000313" key="2">
    <source>
        <dbReference type="Proteomes" id="UP000735302"/>
    </source>
</evidence>
<name>A0AAV4DIH6_9GAST</name>
<protein>
    <submittedName>
        <fullName evidence="1">Uncharacterized protein</fullName>
    </submittedName>
</protein>
<dbReference type="EMBL" id="BLXT01007928">
    <property type="protein sequence ID" value="GFO43989.1"/>
    <property type="molecule type" value="Genomic_DNA"/>
</dbReference>
<accession>A0AAV4DIH6</accession>
<dbReference type="AlphaFoldDB" id="A0AAV4DIH6"/>
<proteinExistence type="predicted"/>
<evidence type="ECO:0000313" key="1">
    <source>
        <dbReference type="EMBL" id="GFO43989.1"/>
    </source>
</evidence>
<sequence length="89" mass="10056">MFTLSPWCRVTDGSGTYTFLLSQRLRAGRRSAVNLYIEQLFSKLSLVAMAMIFYCRTSMLDTMRCYVSHPDALFGHCVLETACCAISLN</sequence>
<dbReference type="Proteomes" id="UP000735302">
    <property type="component" value="Unassembled WGS sequence"/>
</dbReference>
<comment type="caution">
    <text evidence="1">The sequence shown here is derived from an EMBL/GenBank/DDBJ whole genome shotgun (WGS) entry which is preliminary data.</text>
</comment>